<keyword evidence="1" id="KW-0175">Coiled coil</keyword>
<protein>
    <submittedName>
        <fullName evidence="2">Uncharacterized protein</fullName>
    </submittedName>
</protein>
<gene>
    <name evidence="2" type="ORF">M378DRAFT_160823</name>
</gene>
<feature type="non-terminal residue" evidence="2">
    <location>
        <position position="51"/>
    </location>
</feature>
<dbReference type="AlphaFoldDB" id="A0A0C2WX48"/>
<evidence type="ECO:0000313" key="3">
    <source>
        <dbReference type="Proteomes" id="UP000054549"/>
    </source>
</evidence>
<evidence type="ECO:0000313" key="2">
    <source>
        <dbReference type="EMBL" id="KIL66377.1"/>
    </source>
</evidence>
<dbReference type="HOGENOM" id="CLU_3111796_0_0_1"/>
<sequence>MQAMQREFKVVHSVSERRVEALERRLDEKMAEVQGVRRALTFLIPLLHLLN</sequence>
<organism evidence="2 3">
    <name type="scientific">Amanita muscaria (strain Koide BX008)</name>
    <dbReference type="NCBI Taxonomy" id="946122"/>
    <lineage>
        <taxon>Eukaryota</taxon>
        <taxon>Fungi</taxon>
        <taxon>Dikarya</taxon>
        <taxon>Basidiomycota</taxon>
        <taxon>Agaricomycotina</taxon>
        <taxon>Agaricomycetes</taxon>
        <taxon>Agaricomycetidae</taxon>
        <taxon>Agaricales</taxon>
        <taxon>Pluteineae</taxon>
        <taxon>Amanitaceae</taxon>
        <taxon>Amanita</taxon>
    </lineage>
</organism>
<evidence type="ECO:0000256" key="1">
    <source>
        <dbReference type="SAM" id="Coils"/>
    </source>
</evidence>
<name>A0A0C2WX48_AMAMK</name>
<dbReference type="InParanoid" id="A0A0C2WX48"/>
<reference evidence="2 3" key="1">
    <citation type="submission" date="2014-04" db="EMBL/GenBank/DDBJ databases">
        <title>Evolutionary Origins and Diversification of the Mycorrhizal Mutualists.</title>
        <authorList>
            <consortium name="DOE Joint Genome Institute"/>
            <consortium name="Mycorrhizal Genomics Consortium"/>
            <person name="Kohler A."/>
            <person name="Kuo A."/>
            <person name="Nagy L.G."/>
            <person name="Floudas D."/>
            <person name="Copeland A."/>
            <person name="Barry K.W."/>
            <person name="Cichocki N."/>
            <person name="Veneault-Fourrey C."/>
            <person name="LaButti K."/>
            <person name="Lindquist E.A."/>
            <person name="Lipzen A."/>
            <person name="Lundell T."/>
            <person name="Morin E."/>
            <person name="Murat C."/>
            <person name="Riley R."/>
            <person name="Ohm R."/>
            <person name="Sun H."/>
            <person name="Tunlid A."/>
            <person name="Henrissat B."/>
            <person name="Grigoriev I.V."/>
            <person name="Hibbett D.S."/>
            <person name="Martin F."/>
        </authorList>
    </citation>
    <scope>NUCLEOTIDE SEQUENCE [LARGE SCALE GENOMIC DNA]</scope>
    <source>
        <strain evidence="2 3">Koide BX008</strain>
    </source>
</reference>
<dbReference type="EMBL" id="KN818236">
    <property type="protein sequence ID" value="KIL66377.1"/>
    <property type="molecule type" value="Genomic_DNA"/>
</dbReference>
<dbReference type="Proteomes" id="UP000054549">
    <property type="component" value="Unassembled WGS sequence"/>
</dbReference>
<feature type="coiled-coil region" evidence="1">
    <location>
        <begin position="12"/>
        <end position="39"/>
    </location>
</feature>
<proteinExistence type="predicted"/>
<keyword evidence="3" id="KW-1185">Reference proteome</keyword>
<accession>A0A0C2WX48</accession>